<comment type="caution">
    <text evidence="2">The sequence shown here is derived from an EMBL/GenBank/DDBJ whole genome shotgun (WGS) entry which is preliminary data.</text>
</comment>
<name>A0ABU0ZE69_9ACTN</name>
<keyword evidence="3" id="KW-1185">Reference proteome</keyword>
<dbReference type="Proteomes" id="UP001230908">
    <property type="component" value="Unassembled WGS sequence"/>
</dbReference>
<evidence type="ECO:0000313" key="2">
    <source>
        <dbReference type="EMBL" id="MDQ7905356.1"/>
    </source>
</evidence>
<dbReference type="RefSeq" id="WP_308712628.1">
    <property type="nucleotide sequence ID" value="NZ_JAVHUY010000010.1"/>
</dbReference>
<reference evidence="2 3" key="1">
    <citation type="submission" date="2023-08" db="EMBL/GenBank/DDBJ databases">
        <title>Phytohabitans sansha sp. nov., isolated from marine sediment.</title>
        <authorList>
            <person name="Zhao Y."/>
            <person name="Yi K."/>
        </authorList>
    </citation>
    <scope>NUCLEOTIDE SEQUENCE [LARGE SCALE GENOMIC DNA]</scope>
    <source>
        <strain evidence="2 3">ZYX-F-186</strain>
    </source>
</reference>
<organism evidence="2 3">
    <name type="scientific">Phytohabitans maris</name>
    <dbReference type="NCBI Taxonomy" id="3071409"/>
    <lineage>
        <taxon>Bacteria</taxon>
        <taxon>Bacillati</taxon>
        <taxon>Actinomycetota</taxon>
        <taxon>Actinomycetes</taxon>
        <taxon>Micromonosporales</taxon>
        <taxon>Micromonosporaceae</taxon>
    </lineage>
</organism>
<proteinExistence type="predicted"/>
<accession>A0ABU0ZE69</accession>
<feature type="region of interest" description="Disordered" evidence="1">
    <location>
        <begin position="122"/>
        <end position="141"/>
    </location>
</feature>
<gene>
    <name evidence="2" type="ORF">RB614_12555</name>
</gene>
<evidence type="ECO:0000256" key="1">
    <source>
        <dbReference type="SAM" id="MobiDB-lite"/>
    </source>
</evidence>
<protein>
    <submittedName>
        <fullName evidence="2">Uncharacterized protein</fullName>
    </submittedName>
</protein>
<feature type="compositionally biased region" description="Polar residues" evidence="1">
    <location>
        <begin position="132"/>
        <end position="141"/>
    </location>
</feature>
<sequence>MAGLRPTCARRLVRLCPTFASRPARTCGAIATPRWVACLCGAPATHWMAHSGRTTAGRTAHLRGAAAHWVARPGRATAGWMGCLCGAAARRAARSCPPASVRWSIGTGCATRARIGRVPARRVAKPRPAASTHGTAWSRSTPTARRMARLPGAGPARWLARSGPARWLARLGSATLARWMARSALARTVGRMARYRWSALRWSTCS</sequence>
<evidence type="ECO:0000313" key="3">
    <source>
        <dbReference type="Proteomes" id="UP001230908"/>
    </source>
</evidence>
<dbReference type="EMBL" id="JAVHUY010000010">
    <property type="protein sequence ID" value="MDQ7905356.1"/>
    <property type="molecule type" value="Genomic_DNA"/>
</dbReference>